<dbReference type="PANTHER" id="PTHR11006:SF4">
    <property type="entry name" value="PROTEIN ARGININE N-METHYLTRANSFERASE 7"/>
    <property type="match status" value="1"/>
</dbReference>
<dbReference type="STRING" id="1890364.A0A2P6NEZ0"/>
<dbReference type="GO" id="GO:0042054">
    <property type="term" value="F:histone methyltransferase activity"/>
    <property type="evidence" value="ECO:0007669"/>
    <property type="project" value="TreeGrafter"/>
</dbReference>
<dbReference type="CDD" id="cd02440">
    <property type="entry name" value="AdoMet_MTases"/>
    <property type="match status" value="1"/>
</dbReference>
<comment type="caution">
    <text evidence="6">The sequence shown here is derived from an EMBL/GenBank/DDBJ whole genome shotgun (WGS) entry which is preliminary data.</text>
</comment>
<name>A0A2P6NEZ0_9EUKA</name>
<evidence type="ECO:0000259" key="5">
    <source>
        <dbReference type="Pfam" id="PF22528"/>
    </source>
</evidence>
<dbReference type="OrthoDB" id="7848332at2759"/>
<dbReference type="InParanoid" id="A0A2P6NEZ0"/>
<dbReference type="SUPFAM" id="SSF53335">
    <property type="entry name" value="S-adenosyl-L-methionine-dependent methyltransferases"/>
    <property type="match status" value="1"/>
</dbReference>
<organism evidence="6 7">
    <name type="scientific">Planoprotostelium fungivorum</name>
    <dbReference type="NCBI Taxonomy" id="1890364"/>
    <lineage>
        <taxon>Eukaryota</taxon>
        <taxon>Amoebozoa</taxon>
        <taxon>Evosea</taxon>
        <taxon>Variosea</taxon>
        <taxon>Cavosteliida</taxon>
        <taxon>Cavosteliaceae</taxon>
        <taxon>Planoprotostelium</taxon>
    </lineage>
</organism>
<dbReference type="GO" id="GO:0016274">
    <property type="term" value="F:protein-arginine N-methyltransferase activity"/>
    <property type="evidence" value="ECO:0007669"/>
    <property type="project" value="InterPro"/>
</dbReference>
<dbReference type="EMBL" id="MDYQ01000101">
    <property type="protein sequence ID" value="PRP82533.1"/>
    <property type="molecule type" value="Genomic_DNA"/>
</dbReference>
<evidence type="ECO:0000256" key="1">
    <source>
        <dbReference type="ARBA" id="ARBA00022603"/>
    </source>
</evidence>
<keyword evidence="3" id="KW-0949">S-adenosyl-L-methionine</keyword>
<dbReference type="GO" id="GO:0032259">
    <property type="term" value="P:methylation"/>
    <property type="evidence" value="ECO:0007669"/>
    <property type="project" value="UniProtKB-KW"/>
</dbReference>
<evidence type="ECO:0000256" key="2">
    <source>
        <dbReference type="ARBA" id="ARBA00022679"/>
    </source>
</evidence>
<dbReference type="Pfam" id="PF22528">
    <property type="entry name" value="PRMT_C"/>
    <property type="match status" value="1"/>
</dbReference>
<accession>A0A2P6NEZ0</accession>
<dbReference type="InterPro" id="IPR025799">
    <property type="entry name" value="Arg_MeTrfase"/>
</dbReference>
<keyword evidence="1 6" id="KW-0489">Methyltransferase</keyword>
<dbReference type="InterPro" id="IPR029063">
    <property type="entry name" value="SAM-dependent_MTases_sf"/>
</dbReference>
<feature type="domain" description="Protein arginine N-methyltransferase" evidence="5">
    <location>
        <begin position="146"/>
        <end position="283"/>
    </location>
</feature>
<keyword evidence="2 6" id="KW-0808">Transferase</keyword>
<dbReference type="InterPro" id="IPR025714">
    <property type="entry name" value="Methyltranfer_dom"/>
</dbReference>
<dbReference type="Pfam" id="PF13847">
    <property type="entry name" value="Methyltransf_31"/>
    <property type="match status" value="1"/>
</dbReference>
<dbReference type="Gene3D" id="2.70.160.11">
    <property type="entry name" value="Hnrnp arginine n-methyltransferase1"/>
    <property type="match status" value="1"/>
</dbReference>
<dbReference type="AlphaFoldDB" id="A0A2P6NEZ0"/>
<evidence type="ECO:0000259" key="4">
    <source>
        <dbReference type="Pfam" id="PF13847"/>
    </source>
</evidence>
<reference evidence="6 7" key="1">
    <citation type="journal article" date="2018" name="Genome Biol. Evol.">
        <title>Multiple Roots of Fruiting Body Formation in Amoebozoa.</title>
        <authorList>
            <person name="Hillmann F."/>
            <person name="Forbes G."/>
            <person name="Novohradska S."/>
            <person name="Ferling I."/>
            <person name="Riege K."/>
            <person name="Groth M."/>
            <person name="Westermann M."/>
            <person name="Marz M."/>
            <person name="Spaller T."/>
            <person name="Winckler T."/>
            <person name="Schaap P."/>
            <person name="Glockner G."/>
        </authorList>
    </citation>
    <scope>NUCLEOTIDE SEQUENCE [LARGE SCALE GENOMIC DNA]</scope>
    <source>
        <strain evidence="6 7">Jena</strain>
    </source>
</reference>
<protein>
    <submittedName>
        <fullName evidence="6">Ribosomal L11 methyltransferase</fullName>
    </submittedName>
</protein>
<feature type="domain" description="Methyltransferase" evidence="4">
    <location>
        <begin position="35"/>
        <end position="139"/>
    </location>
</feature>
<dbReference type="InterPro" id="IPR055135">
    <property type="entry name" value="PRMT_dom"/>
</dbReference>
<keyword evidence="7" id="KW-1185">Reference proteome</keyword>
<dbReference type="Proteomes" id="UP000241769">
    <property type="component" value="Unassembled WGS sequence"/>
</dbReference>
<dbReference type="Gene3D" id="3.40.50.150">
    <property type="entry name" value="Vaccinia Virus protein VP39"/>
    <property type="match status" value="1"/>
</dbReference>
<proteinExistence type="predicted"/>
<evidence type="ECO:0000256" key="3">
    <source>
        <dbReference type="ARBA" id="ARBA00022691"/>
    </source>
</evidence>
<sequence>MSWLIKPLEIHRKLIGDHIRNDAFFSAMKKVVKPKTTTVIDLGSGSGFLSFLATKSLDAKRCVLYESDPAAMSLSKELAHNNKITNLIFRNQDSREVKKSPHKGEVVISETLGTYALEENILETLRHGREFLTPDGIIIPGILRQYVAPVISSEPNDTVVGPWSSAATRYDLNLTAASKRSASNMYSLKIKPEQLGGDRRMFDEIDFNRDPVEQLKSVRKSPECTVYGFCVWWDAELVKGVTLSTSPYSEMTHWEQCYLPLHPTLKCDGEDVVSLTIESDSSNNEGCLVDWTTTQKKNGRVIARSTNKT</sequence>
<evidence type="ECO:0000313" key="7">
    <source>
        <dbReference type="Proteomes" id="UP000241769"/>
    </source>
</evidence>
<evidence type="ECO:0000313" key="6">
    <source>
        <dbReference type="EMBL" id="PRP82533.1"/>
    </source>
</evidence>
<gene>
    <name evidence="6" type="ORF">PROFUN_10103</name>
</gene>
<dbReference type="PANTHER" id="PTHR11006">
    <property type="entry name" value="PROTEIN ARGININE N-METHYLTRANSFERASE"/>
    <property type="match status" value="1"/>
</dbReference>